<feature type="non-terminal residue" evidence="1">
    <location>
        <position position="1"/>
    </location>
</feature>
<name>A0ACA9P8H5_9GLOM</name>
<dbReference type="Proteomes" id="UP000789702">
    <property type="component" value="Unassembled WGS sequence"/>
</dbReference>
<accession>A0ACA9P8H5</accession>
<proteinExistence type="predicted"/>
<protein>
    <submittedName>
        <fullName evidence="1">13311_t:CDS:1</fullName>
    </submittedName>
</protein>
<evidence type="ECO:0000313" key="1">
    <source>
        <dbReference type="EMBL" id="CAG8695277.1"/>
    </source>
</evidence>
<keyword evidence="2" id="KW-1185">Reference proteome</keyword>
<sequence>EEAWLSKIVQTTKYKTKEHVGECPELYKIGMNFGDENCDFKDHVAQHEEGLVFA</sequence>
<evidence type="ECO:0000313" key="2">
    <source>
        <dbReference type="Proteomes" id="UP000789702"/>
    </source>
</evidence>
<reference evidence="1" key="1">
    <citation type="submission" date="2021-06" db="EMBL/GenBank/DDBJ databases">
        <authorList>
            <person name="Kallberg Y."/>
            <person name="Tangrot J."/>
            <person name="Rosling A."/>
        </authorList>
    </citation>
    <scope>NUCLEOTIDE SEQUENCE</scope>
    <source>
        <strain evidence="1">IL203A</strain>
    </source>
</reference>
<comment type="caution">
    <text evidence="1">The sequence shown here is derived from an EMBL/GenBank/DDBJ whole genome shotgun (WGS) entry which is preliminary data.</text>
</comment>
<dbReference type="EMBL" id="CAJVPU010025177">
    <property type="protein sequence ID" value="CAG8695277.1"/>
    <property type="molecule type" value="Genomic_DNA"/>
</dbReference>
<gene>
    <name evidence="1" type="ORF">DHETER_LOCUS11467</name>
</gene>
<organism evidence="1 2">
    <name type="scientific">Dentiscutata heterogama</name>
    <dbReference type="NCBI Taxonomy" id="1316150"/>
    <lineage>
        <taxon>Eukaryota</taxon>
        <taxon>Fungi</taxon>
        <taxon>Fungi incertae sedis</taxon>
        <taxon>Mucoromycota</taxon>
        <taxon>Glomeromycotina</taxon>
        <taxon>Glomeromycetes</taxon>
        <taxon>Diversisporales</taxon>
        <taxon>Gigasporaceae</taxon>
        <taxon>Dentiscutata</taxon>
    </lineage>
</organism>